<protein>
    <recommendedName>
        <fullName evidence="4">C-type lectin domain-containing protein</fullName>
    </recommendedName>
</protein>
<dbReference type="Pfam" id="PF00059">
    <property type="entry name" value="Lectin_C"/>
    <property type="match status" value="1"/>
</dbReference>
<evidence type="ECO:0000259" key="4">
    <source>
        <dbReference type="PROSITE" id="PS50041"/>
    </source>
</evidence>
<evidence type="ECO:0000313" key="6">
    <source>
        <dbReference type="Proteomes" id="UP000472265"/>
    </source>
</evidence>
<dbReference type="Ensembl" id="ENSSAUT00010009154.1">
    <property type="protein sequence ID" value="ENSSAUP00010008559.1"/>
    <property type="gene ID" value="ENSSAUG00010004277.1"/>
</dbReference>
<keyword evidence="3" id="KW-0812">Transmembrane</keyword>
<dbReference type="InParanoid" id="A0A671U6X4"/>
<dbReference type="GeneTree" id="ENSGT01030000234575"/>
<dbReference type="PANTHER" id="PTHR22803">
    <property type="entry name" value="MANNOSE, PHOSPHOLIPASE, LECTIN RECEPTOR RELATED"/>
    <property type="match status" value="1"/>
</dbReference>
<evidence type="ECO:0000256" key="1">
    <source>
        <dbReference type="ARBA" id="ARBA00022734"/>
    </source>
</evidence>
<keyword evidence="6" id="KW-1185">Reference proteome</keyword>
<dbReference type="SUPFAM" id="SSF56436">
    <property type="entry name" value="C-type lectin-like"/>
    <property type="match status" value="1"/>
</dbReference>
<reference evidence="5" key="1">
    <citation type="submission" date="2021-04" db="EMBL/GenBank/DDBJ databases">
        <authorList>
            <consortium name="Wellcome Sanger Institute Data Sharing"/>
        </authorList>
    </citation>
    <scope>NUCLEOTIDE SEQUENCE [LARGE SCALE GENOMIC DNA]</scope>
</reference>
<dbReference type="InterPro" id="IPR018378">
    <property type="entry name" value="C-type_lectin_CS"/>
</dbReference>
<feature type="transmembrane region" description="Helical" evidence="3">
    <location>
        <begin position="35"/>
        <end position="60"/>
    </location>
</feature>
<dbReference type="InterPro" id="IPR016187">
    <property type="entry name" value="CTDL_fold"/>
</dbReference>
<dbReference type="CDD" id="cd03590">
    <property type="entry name" value="CLECT_DC-SIGN_like"/>
    <property type="match status" value="1"/>
</dbReference>
<sequence length="243" mass="27302">MEEIYVNTDYIKSFEPQPLTNQRGPGRSERRFHGAVVLSLGLLCVVLLAGLISLGVTYYVSEQCSAADLITIMDNLTECLQASNTTVPCPTENRDLLKAKITETTEEPKCSCPEGWRMFNCTCFFLSVESGNWDKGREDCIDRGADLVVIDSADIQTFLSDFTTEETMAWIGMTDRVKEGSWAWIDRAPMTVKYWKKSQPDNGGGHQTLGYEDCAHIIIRGGDSSWNDLSCKTRLRWICEKVV</sequence>
<feature type="domain" description="C-type lectin" evidence="4">
    <location>
        <begin position="119"/>
        <end position="240"/>
    </location>
</feature>
<dbReference type="SMART" id="SM00034">
    <property type="entry name" value="CLECT"/>
    <property type="match status" value="1"/>
</dbReference>
<dbReference type="PROSITE" id="PS50041">
    <property type="entry name" value="C_TYPE_LECTIN_2"/>
    <property type="match status" value="1"/>
</dbReference>
<dbReference type="InterPro" id="IPR050111">
    <property type="entry name" value="C-type_lectin/snaclec_domain"/>
</dbReference>
<keyword evidence="3" id="KW-1133">Transmembrane helix</keyword>
<dbReference type="InterPro" id="IPR001304">
    <property type="entry name" value="C-type_lectin-like"/>
</dbReference>
<dbReference type="InterPro" id="IPR016186">
    <property type="entry name" value="C-type_lectin-like/link_sf"/>
</dbReference>
<organism evidence="5 6">
    <name type="scientific">Sparus aurata</name>
    <name type="common">Gilthead sea bream</name>
    <dbReference type="NCBI Taxonomy" id="8175"/>
    <lineage>
        <taxon>Eukaryota</taxon>
        <taxon>Metazoa</taxon>
        <taxon>Chordata</taxon>
        <taxon>Craniata</taxon>
        <taxon>Vertebrata</taxon>
        <taxon>Euteleostomi</taxon>
        <taxon>Actinopterygii</taxon>
        <taxon>Neopterygii</taxon>
        <taxon>Teleostei</taxon>
        <taxon>Neoteleostei</taxon>
        <taxon>Acanthomorphata</taxon>
        <taxon>Eupercaria</taxon>
        <taxon>Spariformes</taxon>
        <taxon>Sparidae</taxon>
        <taxon>Sparus</taxon>
    </lineage>
</organism>
<keyword evidence="1" id="KW-0430">Lectin</keyword>
<dbReference type="PROSITE" id="PS00615">
    <property type="entry name" value="C_TYPE_LECTIN_1"/>
    <property type="match status" value="1"/>
</dbReference>
<reference evidence="5" key="2">
    <citation type="submission" date="2025-08" db="UniProtKB">
        <authorList>
            <consortium name="Ensembl"/>
        </authorList>
    </citation>
    <scope>IDENTIFICATION</scope>
</reference>
<accession>A0A671U6X4</accession>
<proteinExistence type="predicted"/>
<evidence type="ECO:0000256" key="2">
    <source>
        <dbReference type="ARBA" id="ARBA00023157"/>
    </source>
</evidence>
<dbReference type="Gene3D" id="3.10.100.10">
    <property type="entry name" value="Mannose-Binding Protein A, subunit A"/>
    <property type="match status" value="1"/>
</dbReference>
<dbReference type="AlphaFoldDB" id="A0A671U6X4"/>
<reference evidence="5" key="3">
    <citation type="submission" date="2025-09" db="UniProtKB">
        <authorList>
            <consortium name="Ensembl"/>
        </authorList>
    </citation>
    <scope>IDENTIFICATION</scope>
</reference>
<dbReference type="Proteomes" id="UP000472265">
    <property type="component" value="Chromosome 9"/>
</dbReference>
<name>A0A671U6X4_SPAAU</name>
<evidence type="ECO:0000256" key="3">
    <source>
        <dbReference type="SAM" id="Phobius"/>
    </source>
</evidence>
<dbReference type="GO" id="GO:0030246">
    <property type="term" value="F:carbohydrate binding"/>
    <property type="evidence" value="ECO:0007669"/>
    <property type="project" value="UniProtKB-KW"/>
</dbReference>
<keyword evidence="2" id="KW-1015">Disulfide bond</keyword>
<dbReference type="OMA" id="DCAHIII"/>
<keyword evidence="3" id="KW-0472">Membrane</keyword>
<dbReference type="InterPro" id="IPR033989">
    <property type="entry name" value="CD209-like_CTLD"/>
</dbReference>
<evidence type="ECO:0000313" key="5">
    <source>
        <dbReference type="Ensembl" id="ENSSAUP00010008559.1"/>
    </source>
</evidence>